<keyword evidence="4" id="KW-1185">Reference proteome</keyword>
<evidence type="ECO:0000313" key="4">
    <source>
        <dbReference type="Proteomes" id="UP000050863"/>
    </source>
</evidence>
<dbReference type="Pfam" id="PF03401">
    <property type="entry name" value="TctC"/>
    <property type="match status" value="1"/>
</dbReference>
<dbReference type="Gene3D" id="3.40.190.150">
    <property type="entry name" value="Bordetella uptake gene, domain 1"/>
    <property type="match status" value="1"/>
</dbReference>
<name>A0A0R3LEH4_9BRAD</name>
<dbReference type="InterPro" id="IPR005064">
    <property type="entry name" value="BUG"/>
</dbReference>
<gene>
    <name evidence="3" type="ORF">CQ12_11630</name>
</gene>
<keyword evidence="2" id="KW-0732">Signal</keyword>
<dbReference type="PANTHER" id="PTHR42928">
    <property type="entry name" value="TRICARBOXYLATE-BINDING PROTEIN"/>
    <property type="match status" value="1"/>
</dbReference>
<proteinExistence type="inferred from homology"/>
<dbReference type="InterPro" id="IPR042100">
    <property type="entry name" value="Bug_dom1"/>
</dbReference>
<dbReference type="Gene3D" id="3.40.190.10">
    <property type="entry name" value="Periplasmic binding protein-like II"/>
    <property type="match status" value="1"/>
</dbReference>
<sequence length="322" mass="33765">MKRFHFLALAFSLVILAGPAAADNYPSRPIRLIVPYPAGGSTDIMARALQEPMAKILGQPLIIDNRGGAAGTTGANEAARADADGYTLLFANNGPISIAPLLQKGVDFDPLKSFAPVSLVSRAPLVLVASEKVPVNDAAGLIAYAKAQNKPMLYATAGPGSLGHLSTERFLNQAGLQMVHVPYRGQAPTTLAIFAGEVDILLTTTSDTLNEHIRAGKVKLLGVSSPGASPVAPGAAPIGGVLKGYSVETWFGILAPTGTPSDVIDKLNAAINTTLAMPQLRDRFLTFGVEAMASTPAELAAIIKEEIPSWRKVIEERNVKPE</sequence>
<organism evidence="3 4">
    <name type="scientific">Bradyrhizobium jicamae</name>
    <dbReference type="NCBI Taxonomy" id="280332"/>
    <lineage>
        <taxon>Bacteria</taxon>
        <taxon>Pseudomonadati</taxon>
        <taxon>Pseudomonadota</taxon>
        <taxon>Alphaproteobacteria</taxon>
        <taxon>Hyphomicrobiales</taxon>
        <taxon>Nitrobacteraceae</taxon>
        <taxon>Bradyrhizobium</taxon>
    </lineage>
</organism>
<dbReference type="PIRSF" id="PIRSF017082">
    <property type="entry name" value="YflP"/>
    <property type="match status" value="1"/>
</dbReference>
<evidence type="ECO:0000256" key="1">
    <source>
        <dbReference type="ARBA" id="ARBA00006987"/>
    </source>
</evidence>
<comment type="similarity">
    <text evidence="1">Belongs to the UPF0065 (bug) family.</text>
</comment>
<evidence type="ECO:0008006" key="5">
    <source>
        <dbReference type="Google" id="ProtNLM"/>
    </source>
</evidence>
<dbReference type="OrthoDB" id="7375033at2"/>
<dbReference type="PANTHER" id="PTHR42928:SF5">
    <property type="entry name" value="BLR1237 PROTEIN"/>
    <property type="match status" value="1"/>
</dbReference>
<dbReference type="SUPFAM" id="SSF53850">
    <property type="entry name" value="Periplasmic binding protein-like II"/>
    <property type="match status" value="1"/>
</dbReference>
<comment type="caution">
    <text evidence="3">The sequence shown here is derived from an EMBL/GenBank/DDBJ whole genome shotgun (WGS) entry which is preliminary data.</text>
</comment>
<reference evidence="3 4" key="1">
    <citation type="submission" date="2014-03" db="EMBL/GenBank/DDBJ databases">
        <title>Bradyrhizobium valentinum sp. nov., isolated from effective nodules of Lupinus mariae-josephae, a lupine endemic of basic-lime soils in Eastern Spain.</title>
        <authorList>
            <person name="Duran D."/>
            <person name="Rey L."/>
            <person name="Navarro A."/>
            <person name="Busquets A."/>
            <person name="Imperial J."/>
            <person name="Ruiz-Argueso T."/>
        </authorList>
    </citation>
    <scope>NUCLEOTIDE SEQUENCE [LARGE SCALE GENOMIC DNA]</scope>
    <source>
        <strain evidence="3 4">PAC68</strain>
    </source>
</reference>
<dbReference type="CDD" id="cd13578">
    <property type="entry name" value="PBP2_Bug27"/>
    <property type="match status" value="1"/>
</dbReference>
<evidence type="ECO:0000313" key="3">
    <source>
        <dbReference type="EMBL" id="KRR06228.1"/>
    </source>
</evidence>
<dbReference type="EMBL" id="LLXZ01000118">
    <property type="protein sequence ID" value="KRR06228.1"/>
    <property type="molecule type" value="Genomic_DNA"/>
</dbReference>
<accession>A0A0R3LEH4</accession>
<feature type="chain" id="PRO_5006442965" description="ABC transporter substrate-binding protein" evidence="2">
    <location>
        <begin position="23"/>
        <end position="322"/>
    </location>
</feature>
<dbReference type="RefSeq" id="WP_057836861.1">
    <property type="nucleotide sequence ID" value="NZ_LLXZ01000118.1"/>
</dbReference>
<protein>
    <recommendedName>
        <fullName evidence="5">ABC transporter substrate-binding protein</fullName>
    </recommendedName>
</protein>
<feature type="signal peptide" evidence="2">
    <location>
        <begin position="1"/>
        <end position="22"/>
    </location>
</feature>
<evidence type="ECO:0000256" key="2">
    <source>
        <dbReference type="SAM" id="SignalP"/>
    </source>
</evidence>
<dbReference type="AlphaFoldDB" id="A0A0R3LEH4"/>
<dbReference type="STRING" id="280332.CQ12_11630"/>
<dbReference type="Proteomes" id="UP000050863">
    <property type="component" value="Unassembled WGS sequence"/>
</dbReference>